<organism evidence="1 2">
    <name type="scientific">Schistosoma japonicum</name>
    <name type="common">Blood fluke</name>
    <dbReference type="NCBI Taxonomy" id="6182"/>
    <lineage>
        <taxon>Eukaryota</taxon>
        <taxon>Metazoa</taxon>
        <taxon>Spiralia</taxon>
        <taxon>Lophotrochozoa</taxon>
        <taxon>Platyhelminthes</taxon>
        <taxon>Trematoda</taxon>
        <taxon>Digenea</taxon>
        <taxon>Strigeidida</taxon>
        <taxon>Schistosomatoidea</taxon>
        <taxon>Schistosomatidae</taxon>
        <taxon>Schistosoma</taxon>
    </lineage>
</organism>
<keyword evidence="2" id="KW-1185">Reference proteome</keyword>
<reference evidence="1 2" key="1">
    <citation type="submission" date="2019-03" db="EMBL/GenBank/DDBJ databases">
        <title>An improved genome assembly of the fluke Schistosoma japonicum.</title>
        <authorList>
            <person name="Hu W."/>
            <person name="Luo F."/>
            <person name="Yin M."/>
            <person name="Mo X."/>
            <person name="Sun C."/>
            <person name="Wu Q."/>
            <person name="Zhu B."/>
            <person name="Xiang M."/>
            <person name="Wang J."/>
            <person name="Wang Y."/>
            <person name="Zhang T."/>
            <person name="Xu B."/>
            <person name="Zheng H."/>
            <person name="Feng Z."/>
        </authorList>
    </citation>
    <scope>NUCLEOTIDE SEQUENCE [LARGE SCALE GENOMIC DNA]</scope>
    <source>
        <strain evidence="1">HuSjv2</strain>
        <tissue evidence="1">Worms</tissue>
    </source>
</reference>
<dbReference type="AlphaFoldDB" id="A0A4Z2CPQ1"/>
<dbReference type="OrthoDB" id="6162476at2759"/>
<gene>
    <name evidence="1" type="ORF">EWB00_008517</name>
</gene>
<dbReference type="EMBL" id="SKCS01000474">
    <property type="protein sequence ID" value="TNN06219.1"/>
    <property type="molecule type" value="Genomic_DNA"/>
</dbReference>
<evidence type="ECO:0000313" key="2">
    <source>
        <dbReference type="Proteomes" id="UP000311919"/>
    </source>
</evidence>
<dbReference type="Proteomes" id="UP000311919">
    <property type="component" value="Unassembled WGS sequence"/>
</dbReference>
<protein>
    <submittedName>
        <fullName evidence="1">Uncharacterized protein</fullName>
    </submittedName>
</protein>
<name>A0A4Z2CPQ1_SCHJA</name>
<accession>A0A4Z2CPQ1</accession>
<proteinExistence type="predicted"/>
<evidence type="ECO:0000313" key="1">
    <source>
        <dbReference type="EMBL" id="TNN06219.1"/>
    </source>
</evidence>
<sequence>MAAQVALRRYQTSQASQNVNQNQQNLYDYRIEDSLYKSNISTLHNDDEDQTLPTLNTVKSSIPTSTYFVPGNYSKLNDVNFTNFNYENPIESFNRMNRTSSIENSSLKKIYTNDILKKMPIYSSQLNHFNIQQTERTNLFRSTINPLHSMKQVNTIHLQLYDLANYCNCFQNIIKPNYNNELNILLHGNDSLYQMKPDKWDKHAELDGFHDLSITGMSSTNNTSDNTCCATNVTTTDTTINNKQLASTISNCILFDYRQTSLHSTADLYSSFINDASGNRSIYKPFNVSTSNLYAEMVHPFIKFSVSNILNRH</sequence>
<comment type="caution">
    <text evidence="1">The sequence shown here is derived from an EMBL/GenBank/DDBJ whole genome shotgun (WGS) entry which is preliminary data.</text>
</comment>
<dbReference type="STRING" id="6182.A0A4Z2CPQ1"/>